<name>A0ABV8YYW1_9ACTN</name>
<dbReference type="Proteomes" id="UP001596012">
    <property type="component" value="Unassembled WGS sequence"/>
</dbReference>
<proteinExistence type="predicted"/>
<protein>
    <submittedName>
        <fullName evidence="1">Uncharacterized protein</fullName>
    </submittedName>
</protein>
<evidence type="ECO:0000313" key="2">
    <source>
        <dbReference type="Proteomes" id="UP001596012"/>
    </source>
</evidence>
<evidence type="ECO:0000313" key="1">
    <source>
        <dbReference type="EMBL" id="MFC4469238.1"/>
    </source>
</evidence>
<comment type="caution">
    <text evidence="1">The sequence shown here is derived from an EMBL/GenBank/DDBJ whole genome shotgun (WGS) entry which is preliminary data.</text>
</comment>
<keyword evidence="2" id="KW-1185">Reference proteome</keyword>
<dbReference type="EMBL" id="JBHSFG010000059">
    <property type="protein sequence ID" value="MFC4469238.1"/>
    <property type="molecule type" value="Genomic_DNA"/>
</dbReference>
<dbReference type="RefSeq" id="WP_386347878.1">
    <property type="nucleotide sequence ID" value="NZ_JBHSFG010000059.1"/>
</dbReference>
<organism evidence="1 2">
    <name type="scientific">Streptomyces xiangluensis</name>
    <dbReference type="NCBI Taxonomy" id="2665720"/>
    <lineage>
        <taxon>Bacteria</taxon>
        <taxon>Bacillati</taxon>
        <taxon>Actinomycetota</taxon>
        <taxon>Actinomycetes</taxon>
        <taxon>Kitasatosporales</taxon>
        <taxon>Streptomycetaceae</taxon>
        <taxon>Streptomyces</taxon>
    </lineage>
</organism>
<sequence length="57" mass="6053">MFSGAALDFFGRQFLGLEQGGHGLLAESGLQLTVRTVREQVGPAFLGQVLERFGGDA</sequence>
<gene>
    <name evidence="1" type="ORF">ACFPH6_32780</name>
</gene>
<accession>A0ABV8YYW1</accession>
<reference evidence="2" key="1">
    <citation type="journal article" date="2019" name="Int. J. Syst. Evol. Microbiol.">
        <title>The Global Catalogue of Microorganisms (GCM) 10K type strain sequencing project: providing services to taxonomists for standard genome sequencing and annotation.</title>
        <authorList>
            <consortium name="The Broad Institute Genomics Platform"/>
            <consortium name="The Broad Institute Genome Sequencing Center for Infectious Disease"/>
            <person name="Wu L."/>
            <person name="Ma J."/>
        </authorList>
    </citation>
    <scope>NUCLEOTIDE SEQUENCE [LARGE SCALE GENOMIC DNA]</scope>
    <source>
        <strain evidence="2">DT43</strain>
    </source>
</reference>